<protein>
    <submittedName>
        <fullName evidence="1">Uncharacterized protein</fullName>
    </submittedName>
</protein>
<dbReference type="EMBL" id="JACGWJ010001368">
    <property type="protein sequence ID" value="KAL0282797.1"/>
    <property type="molecule type" value="Genomic_DNA"/>
</dbReference>
<reference evidence="1" key="1">
    <citation type="submission" date="2020-06" db="EMBL/GenBank/DDBJ databases">
        <authorList>
            <person name="Li T."/>
            <person name="Hu X."/>
            <person name="Zhang T."/>
            <person name="Song X."/>
            <person name="Zhang H."/>
            <person name="Dai N."/>
            <person name="Sheng W."/>
            <person name="Hou X."/>
            <person name="Wei L."/>
        </authorList>
    </citation>
    <scope>NUCLEOTIDE SEQUENCE</scope>
    <source>
        <strain evidence="1">G02</strain>
        <tissue evidence="1">Leaf</tissue>
    </source>
</reference>
<reference evidence="1" key="2">
    <citation type="journal article" date="2024" name="Plant">
        <title>Genomic evolution and insights into agronomic trait innovations of Sesamum species.</title>
        <authorList>
            <person name="Miao H."/>
            <person name="Wang L."/>
            <person name="Qu L."/>
            <person name="Liu H."/>
            <person name="Sun Y."/>
            <person name="Le M."/>
            <person name="Wang Q."/>
            <person name="Wei S."/>
            <person name="Zheng Y."/>
            <person name="Lin W."/>
            <person name="Duan Y."/>
            <person name="Cao H."/>
            <person name="Xiong S."/>
            <person name="Wang X."/>
            <person name="Wei L."/>
            <person name="Li C."/>
            <person name="Ma Q."/>
            <person name="Ju M."/>
            <person name="Zhao R."/>
            <person name="Li G."/>
            <person name="Mu C."/>
            <person name="Tian Q."/>
            <person name="Mei H."/>
            <person name="Zhang T."/>
            <person name="Gao T."/>
            <person name="Zhang H."/>
        </authorList>
    </citation>
    <scope>NUCLEOTIDE SEQUENCE</scope>
    <source>
        <strain evidence="1">G02</strain>
    </source>
</reference>
<evidence type="ECO:0000313" key="1">
    <source>
        <dbReference type="EMBL" id="KAL0282797.1"/>
    </source>
</evidence>
<accession>A0AAW2ILF1</accession>
<organism evidence="1">
    <name type="scientific">Sesamum radiatum</name>
    <name type="common">Black benniseed</name>
    <dbReference type="NCBI Taxonomy" id="300843"/>
    <lineage>
        <taxon>Eukaryota</taxon>
        <taxon>Viridiplantae</taxon>
        <taxon>Streptophyta</taxon>
        <taxon>Embryophyta</taxon>
        <taxon>Tracheophyta</taxon>
        <taxon>Spermatophyta</taxon>
        <taxon>Magnoliopsida</taxon>
        <taxon>eudicotyledons</taxon>
        <taxon>Gunneridae</taxon>
        <taxon>Pentapetalae</taxon>
        <taxon>asterids</taxon>
        <taxon>lamiids</taxon>
        <taxon>Lamiales</taxon>
        <taxon>Pedaliaceae</taxon>
        <taxon>Sesamum</taxon>
    </lineage>
</organism>
<sequence>MCLWNGQWIGEGAKDLPTVDVPSSSAAGVAEVGGFFDAFRTSEASGVSGLTIFLRSRPSPTVVEQTL</sequence>
<name>A0AAW2ILF1_SESRA</name>
<dbReference type="AlphaFoldDB" id="A0AAW2ILF1"/>
<gene>
    <name evidence="1" type="ORF">Sradi_7251000</name>
</gene>
<comment type="caution">
    <text evidence="1">The sequence shown here is derived from an EMBL/GenBank/DDBJ whole genome shotgun (WGS) entry which is preliminary data.</text>
</comment>
<proteinExistence type="predicted"/>